<dbReference type="Pfam" id="PF07690">
    <property type="entry name" value="MFS_1"/>
    <property type="match status" value="1"/>
</dbReference>
<name>A0ABN7QIH6_9BURK</name>
<dbReference type="InterPro" id="IPR036259">
    <property type="entry name" value="MFS_trans_sf"/>
</dbReference>
<accession>A0ABN7QIH6</accession>
<dbReference type="PANTHER" id="PTHR43528:SF1">
    <property type="entry name" value="ALPHA-KETOGLUTARATE PERMEASE"/>
    <property type="match status" value="1"/>
</dbReference>
<dbReference type="InterPro" id="IPR051084">
    <property type="entry name" value="H+-coupled_symporters"/>
</dbReference>
<comment type="caution">
    <text evidence="11">The sequence shown here is derived from an EMBL/GenBank/DDBJ whole genome shotgun (WGS) entry which is preliminary data.</text>
</comment>
<sequence length="425" mass="45229">MNATTATSAAAARHSSWRIVVAASIGNALEWFDLVVYGFFAVTISKLFFPAGNDTVSLLVTLGTFGVSFFMRPLGAIVLGAYADRAGRKAALTLSILLMMAGTLIIAVLPVYGTIGLAAPVILVLARLMQGFSAGGEFGSATAFLAEHVPGRRGFFASWQIASQGLTTLLAALFGVVLTGKLSPEQMMSWGWRVPFVFGLLIGPVAWYIRTRLDETPEFLAAETTTTPLRDTFASHKLRLVIAMGLVVLGTVSTYLVLFMPTYGVKQLGLSPSVSFAAILLVGAIQLVFSPVVGHLSDRHGRTGIMLASAVLLLVLIYPAFAYLVAHPTFETLIAIQIVFAFLMTGYFGALPGLLSEIFPVATRTTGMSLAYNIAVTVFGGFGPFIIAWLISATGTKTAPSFYMMFAAVISLVALIAARRKLGFK</sequence>
<dbReference type="EMBL" id="CAJQYY010000003">
    <property type="protein sequence ID" value="CAG4889472.1"/>
    <property type="molecule type" value="Genomic_DNA"/>
</dbReference>
<evidence type="ECO:0000256" key="1">
    <source>
        <dbReference type="ARBA" id="ARBA00004651"/>
    </source>
</evidence>
<reference evidence="11 12" key="1">
    <citation type="submission" date="2021-04" db="EMBL/GenBank/DDBJ databases">
        <authorList>
            <person name="Vanwijnsberghe S."/>
        </authorList>
    </citation>
    <scope>NUCLEOTIDE SEQUENCE [LARGE SCALE GENOMIC DNA]</scope>
    <source>
        <strain evidence="11 12">LMG 32171</strain>
    </source>
</reference>
<dbReference type="RefSeq" id="WP_228975074.1">
    <property type="nucleotide sequence ID" value="NZ_CAJQYY010000003.1"/>
</dbReference>
<feature type="transmembrane region" description="Helical" evidence="9">
    <location>
        <begin position="305"/>
        <end position="326"/>
    </location>
</feature>
<feature type="transmembrane region" description="Helical" evidence="9">
    <location>
        <begin position="273"/>
        <end position="293"/>
    </location>
</feature>
<evidence type="ECO:0000256" key="6">
    <source>
        <dbReference type="ARBA" id="ARBA00022847"/>
    </source>
</evidence>
<feature type="transmembrane region" description="Helical" evidence="9">
    <location>
        <begin position="155"/>
        <end position="178"/>
    </location>
</feature>
<feature type="transmembrane region" description="Helical" evidence="9">
    <location>
        <begin position="58"/>
        <end position="83"/>
    </location>
</feature>
<feature type="transmembrane region" description="Helical" evidence="9">
    <location>
        <begin position="370"/>
        <end position="392"/>
    </location>
</feature>
<feature type="domain" description="Major facilitator superfamily (MFS) profile" evidence="10">
    <location>
        <begin position="19"/>
        <end position="425"/>
    </location>
</feature>
<feature type="transmembrane region" description="Helical" evidence="9">
    <location>
        <begin position="240"/>
        <end position="261"/>
    </location>
</feature>
<feature type="transmembrane region" description="Helical" evidence="9">
    <location>
        <begin position="332"/>
        <end position="350"/>
    </location>
</feature>
<feature type="transmembrane region" description="Helical" evidence="9">
    <location>
        <begin position="90"/>
        <end position="109"/>
    </location>
</feature>
<evidence type="ECO:0000256" key="7">
    <source>
        <dbReference type="ARBA" id="ARBA00022989"/>
    </source>
</evidence>
<evidence type="ECO:0000259" key="10">
    <source>
        <dbReference type="PROSITE" id="PS50850"/>
    </source>
</evidence>
<keyword evidence="3" id="KW-0813">Transport</keyword>
<keyword evidence="5 9" id="KW-0812">Transmembrane</keyword>
<dbReference type="Gene3D" id="1.20.1250.20">
    <property type="entry name" value="MFS general substrate transporter like domains"/>
    <property type="match status" value="2"/>
</dbReference>
<keyword evidence="4" id="KW-1003">Cell membrane</keyword>
<feature type="transmembrane region" description="Helical" evidence="9">
    <location>
        <begin position="398"/>
        <end position="418"/>
    </location>
</feature>
<evidence type="ECO:0000256" key="4">
    <source>
        <dbReference type="ARBA" id="ARBA00022475"/>
    </source>
</evidence>
<comment type="subcellular location">
    <subcellularLocation>
        <location evidence="1">Cell membrane</location>
        <topology evidence="1">Multi-pass membrane protein</topology>
    </subcellularLocation>
</comment>
<keyword evidence="12" id="KW-1185">Reference proteome</keyword>
<evidence type="ECO:0000313" key="12">
    <source>
        <dbReference type="Proteomes" id="UP000789752"/>
    </source>
</evidence>
<evidence type="ECO:0000256" key="3">
    <source>
        <dbReference type="ARBA" id="ARBA00022448"/>
    </source>
</evidence>
<feature type="transmembrane region" description="Helical" evidence="9">
    <location>
        <begin position="190"/>
        <end position="209"/>
    </location>
</feature>
<dbReference type="PANTHER" id="PTHR43528">
    <property type="entry name" value="ALPHA-KETOGLUTARATE PERMEASE"/>
    <property type="match status" value="1"/>
</dbReference>
<dbReference type="PROSITE" id="PS00216">
    <property type="entry name" value="SUGAR_TRANSPORT_1"/>
    <property type="match status" value="1"/>
</dbReference>
<evidence type="ECO:0000313" key="11">
    <source>
        <dbReference type="EMBL" id="CAG4889472.1"/>
    </source>
</evidence>
<evidence type="ECO:0000256" key="2">
    <source>
        <dbReference type="ARBA" id="ARBA00008240"/>
    </source>
</evidence>
<dbReference type="InterPro" id="IPR005829">
    <property type="entry name" value="Sugar_transporter_CS"/>
</dbReference>
<keyword evidence="8 9" id="KW-0472">Membrane</keyword>
<organism evidence="11 12">
    <name type="scientific">Paraburkholderia gardini</name>
    <dbReference type="NCBI Taxonomy" id="2823469"/>
    <lineage>
        <taxon>Bacteria</taxon>
        <taxon>Pseudomonadati</taxon>
        <taxon>Pseudomonadota</taxon>
        <taxon>Betaproteobacteria</taxon>
        <taxon>Burkholderiales</taxon>
        <taxon>Burkholderiaceae</taxon>
        <taxon>Paraburkholderia</taxon>
    </lineage>
</organism>
<dbReference type="InterPro" id="IPR011701">
    <property type="entry name" value="MFS"/>
</dbReference>
<evidence type="ECO:0000256" key="5">
    <source>
        <dbReference type="ARBA" id="ARBA00022692"/>
    </source>
</evidence>
<comment type="similarity">
    <text evidence="2">Belongs to the major facilitator superfamily. Metabolite:H+ Symporter (MHS) family (TC 2.A.1.6) family.</text>
</comment>
<dbReference type="SUPFAM" id="SSF103473">
    <property type="entry name" value="MFS general substrate transporter"/>
    <property type="match status" value="1"/>
</dbReference>
<gene>
    <name evidence="11" type="primary">proP_1</name>
    <name evidence="11" type="ORF">R54767_00748</name>
</gene>
<evidence type="ECO:0000256" key="9">
    <source>
        <dbReference type="SAM" id="Phobius"/>
    </source>
</evidence>
<dbReference type="InterPro" id="IPR020846">
    <property type="entry name" value="MFS_dom"/>
</dbReference>
<protein>
    <submittedName>
        <fullName evidence="11">Proline/betaine transporter</fullName>
    </submittedName>
</protein>
<keyword evidence="7 9" id="KW-1133">Transmembrane helix</keyword>
<proteinExistence type="inferred from homology"/>
<evidence type="ECO:0000256" key="8">
    <source>
        <dbReference type="ARBA" id="ARBA00023136"/>
    </source>
</evidence>
<dbReference type="Proteomes" id="UP000789752">
    <property type="component" value="Unassembled WGS sequence"/>
</dbReference>
<dbReference type="PROSITE" id="PS50850">
    <property type="entry name" value="MFS"/>
    <property type="match status" value="1"/>
</dbReference>
<keyword evidence="6" id="KW-0769">Symport</keyword>